<protein>
    <submittedName>
        <fullName evidence="1">Uncharacterized protein YbbK (DUF523 family)</fullName>
    </submittedName>
</protein>
<dbReference type="STRING" id="37659.GCA_000703125_02338"/>
<accession>A0A2S6FY10</accession>
<proteinExistence type="predicted"/>
<dbReference type="InterPro" id="IPR007553">
    <property type="entry name" value="2-thiour_desulf"/>
</dbReference>
<dbReference type="Proteomes" id="UP000239863">
    <property type="component" value="Unassembled WGS sequence"/>
</dbReference>
<gene>
    <name evidence="1" type="ORF">BD821_10794</name>
</gene>
<reference evidence="1 2" key="1">
    <citation type="submission" date="2018-02" db="EMBL/GenBank/DDBJ databases">
        <title>Genomic Encyclopedia of Archaeal and Bacterial Type Strains, Phase II (KMG-II): from individual species to whole genera.</title>
        <authorList>
            <person name="Goeker M."/>
        </authorList>
    </citation>
    <scope>NUCLEOTIDE SEQUENCE [LARGE SCALE GENOMIC DNA]</scope>
    <source>
        <strain evidence="1 2">DSM 15099</strain>
    </source>
</reference>
<evidence type="ECO:0000313" key="1">
    <source>
        <dbReference type="EMBL" id="PPK48457.1"/>
    </source>
</evidence>
<dbReference type="PANTHER" id="PTHR30087">
    <property type="entry name" value="INNER MEMBRANE PROTEIN"/>
    <property type="match status" value="1"/>
</dbReference>
<dbReference type="GeneID" id="75091171"/>
<dbReference type="PANTHER" id="PTHR30087:SF1">
    <property type="entry name" value="HYPOTHETICAL CYTOSOLIC PROTEIN"/>
    <property type="match status" value="1"/>
</dbReference>
<organism evidence="1 2">
    <name type="scientific">Clostridium algidicarnis DSM 15099</name>
    <dbReference type="NCBI Taxonomy" id="1121295"/>
    <lineage>
        <taxon>Bacteria</taxon>
        <taxon>Bacillati</taxon>
        <taxon>Bacillota</taxon>
        <taxon>Clostridia</taxon>
        <taxon>Eubacteriales</taxon>
        <taxon>Clostridiaceae</taxon>
        <taxon>Clostridium</taxon>
    </lineage>
</organism>
<comment type="caution">
    <text evidence="1">The sequence shown here is derived from an EMBL/GenBank/DDBJ whole genome shotgun (WGS) entry which is preliminary data.</text>
</comment>
<dbReference type="RefSeq" id="WP_029453035.1">
    <property type="nucleotide sequence ID" value="NZ_PTIS01000007.1"/>
</dbReference>
<name>A0A2S6FY10_9CLOT</name>
<dbReference type="Pfam" id="PF04463">
    <property type="entry name" value="2-thiour_desulf"/>
    <property type="match status" value="1"/>
</dbReference>
<dbReference type="AlphaFoldDB" id="A0A2S6FY10"/>
<dbReference type="OrthoDB" id="9797779at2"/>
<sequence length="150" mass="16397">MIIVSACLYGVNCRYDGKSSENAKIINAFKEDQIILVCPEELGGLKTPRTPCEIYKGTGKEVLNGLCKVKSSKGEDFTSYFIKGAEETLKIAKTFDVKKAILKSKSPSCGLNTIYNGDFDKTLVKGNGVTAQLLINNGIDVITENEIDEY</sequence>
<evidence type="ECO:0000313" key="2">
    <source>
        <dbReference type="Proteomes" id="UP000239863"/>
    </source>
</evidence>
<dbReference type="EMBL" id="PTIS01000007">
    <property type="protein sequence ID" value="PPK48457.1"/>
    <property type="molecule type" value="Genomic_DNA"/>
</dbReference>